<dbReference type="AlphaFoldDB" id="A0A7C1G9W6"/>
<protein>
    <submittedName>
        <fullName evidence="2">DUF998 domain-containing protein</fullName>
    </submittedName>
</protein>
<name>A0A7C1G9W6_9CREN</name>
<dbReference type="PANTHER" id="PTHR42241:SF2">
    <property type="entry name" value="HYPOTHETICAL MEMBRANE PROTEIN, CONSERVED, DUF998 FAMILY"/>
    <property type="match status" value="1"/>
</dbReference>
<comment type="caution">
    <text evidence="2">The sequence shown here is derived from an EMBL/GenBank/DDBJ whole genome shotgun (WGS) entry which is preliminary data.</text>
</comment>
<feature type="transmembrane region" description="Helical" evidence="1">
    <location>
        <begin position="89"/>
        <end position="107"/>
    </location>
</feature>
<feature type="transmembrane region" description="Helical" evidence="1">
    <location>
        <begin position="58"/>
        <end position="82"/>
    </location>
</feature>
<dbReference type="Pfam" id="PF06197">
    <property type="entry name" value="DUF998"/>
    <property type="match status" value="1"/>
</dbReference>
<feature type="transmembrane region" description="Helical" evidence="1">
    <location>
        <begin position="168"/>
        <end position="194"/>
    </location>
</feature>
<evidence type="ECO:0000313" key="2">
    <source>
        <dbReference type="EMBL" id="HDP15044.1"/>
    </source>
</evidence>
<keyword evidence="1" id="KW-0812">Transmembrane</keyword>
<proteinExistence type="predicted"/>
<gene>
    <name evidence="2" type="ORF">ENN26_04615</name>
</gene>
<keyword evidence="1" id="KW-1133">Transmembrane helix</keyword>
<dbReference type="EMBL" id="DSAY01000082">
    <property type="protein sequence ID" value="HDP15044.1"/>
    <property type="molecule type" value="Genomic_DNA"/>
</dbReference>
<reference evidence="2" key="1">
    <citation type="journal article" date="2020" name="mSystems">
        <title>Genome- and Community-Level Interaction Insights into Carbon Utilization and Element Cycling Functions of Hydrothermarchaeota in Hydrothermal Sediment.</title>
        <authorList>
            <person name="Zhou Z."/>
            <person name="Liu Y."/>
            <person name="Xu W."/>
            <person name="Pan J."/>
            <person name="Luo Z.H."/>
            <person name="Li M."/>
        </authorList>
    </citation>
    <scope>NUCLEOTIDE SEQUENCE [LARGE SCALE GENOMIC DNA]</scope>
    <source>
        <strain evidence="2">SpSt-116</strain>
    </source>
</reference>
<evidence type="ECO:0000256" key="1">
    <source>
        <dbReference type="SAM" id="Phobius"/>
    </source>
</evidence>
<feature type="transmembrane region" description="Helical" evidence="1">
    <location>
        <begin position="143"/>
        <end position="162"/>
    </location>
</feature>
<feature type="transmembrane region" description="Helical" evidence="1">
    <location>
        <begin position="12"/>
        <end position="33"/>
    </location>
</feature>
<organism evidence="2">
    <name type="scientific">Thermofilum adornatum</name>
    <dbReference type="NCBI Taxonomy" id="1365176"/>
    <lineage>
        <taxon>Archaea</taxon>
        <taxon>Thermoproteota</taxon>
        <taxon>Thermoprotei</taxon>
        <taxon>Thermofilales</taxon>
        <taxon>Thermofilaceae</taxon>
        <taxon>Thermofilum</taxon>
    </lineage>
</organism>
<dbReference type="InterPro" id="IPR009339">
    <property type="entry name" value="DUF998"/>
</dbReference>
<dbReference type="PANTHER" id="PTHR42241">
    <property type="entry name" value="HYPOTHETICAL MEMBRANE PROTEIN, CONSERVED, DUF998 FAMILY"/>
    <property type="match status" value="1"/>
</dbReference>
<keyword evidence="1" id="KW-0472">Membrane</keyword>
<accession>A0A7C1G9W6</accession>
<feature type="transmembrane region" description="Helical" evidence="1">
    <location>
        <begin position="119"/>
        <end position="138"/>
    </location>
</feature>
<sequence length="202" mass="22324">MIIMKAFKILRTLLLILGPLSFLVFLVTVYFAASYNPWWNFFKGAFSDLGSPRATNPWIFNIGLMTMGTIIALYSLGILWSVETKLEGFASGLLFVSGIFLFLIGYYPSGTKPHTFVSTWFYLQSFLASAFLGLALLAKKEKLFGSILFLFGILPVPLGYLIQSTIGWPSVAVLELAGALFIEASALTASIYFLRIVKAKTT</sequence>